<dbReference type="eggNOG" id="COG1214">
    <property type="taxonomic scope" value="Bacteria"/>
</dbReference>
<dbReference type="NCBIfam" id="TIGR03725">
    <property type="entry name" value="T6A_YeaZ"/>
    <property type="match status" value="1"/>
</dbReference>
<dbReference type="PANTHER" id="PTHR11735">
    <property type="entry name" value="TRNA N6-ADENOSINE THREONYLCARBAMOYLTRANSFERASE"/>
    <property type="match status" value="1"/>
</dbReference>
<dbReference type="AlphaFoldDB" id="S7TWA4"/>
<dbReference type="InterPro" id="IPR022496">
    <property type="entry name" value="T6A_TsaB"/>
</dbReference>
<dbReference type="GO" id="GO:0002949">
    <property type="term" value="P:tRNA threonylcarbamoyladenosine modification"/>
    <property type="evidence" value="ECO:0007669"/>
    <property type="project" value="InterPro"/>
</dbReference>
<dbReference type="InterPro" id="IPR000905">
    <property type="entry name" value="Gcp-like_dom"/>
</dbReference>
<dbReference type="Pfam" id="PF00814">
    <property type="entry name" value="TsaD"/>
    <property type="match status" value="1"/>
</dbReference>
<dbReference type="SUPFAM" id="SSF53067">
    <property type="entry name" value="Actin-like ATPase domain"/>
    <property type="match status" value="2"/>
</dbReference>
<dbReference type="EMBL" id="ATHJ01000076">
    <property type="protein sequence ID" value="EPR41337.1"/>
    <property type="molecule type" value="Genomic_DNA"/>
</dbReference>
<dbReference type="STRING" id="897.B2D07_06485"/>
<reference evidence="2 3" key="1">
    <citation type="journal article" date="2013" name="Genome Announc.">
        <title>Draft genome sequences for three mercury-methylating, sulfate-reducing bacteria.</title>
        <authorList>
            <person name="Brown S.D."/>
            <person name="Hurt R.A.Jr."/>
            <person name="Gilmour C.C."/>
            <person name="Elias D.A."/>
        </authorList>
    </citation>
    <scope>NUCLEOTIDE SEQUENCE [LARGE SCALE GENOMIC DNA]</scope>
    <source>
        <strain evidence="2 3">DSM 2059</strain>
    </source>
</reference>
<accession>S7TWA4</accession>
<proteinExistence type="predicted"/>
<comment type="caution">
    <text evidence="2">The sequence shown here is derived from an EMBL/GenBank/DDBJ whole genome shotgun (WGS) entry which is preliminary data.</text>
</comment>
<dbReference type="Gene3D" id="3.30.420.40">
    <property type="match status" value="2"/>
</dbReference>
<gene>
    <name evidence="2" type="ORF">dsmv_2118</name>
</gene>
<sequence>MRILAVDTCSRSCSVAVTDSGKLAGEVTTLRPQTHSRHLMRMIDMALEMAGTTLDAVDAFGVTRGPGSFTGLRIGISTIKGLALAAGKPAVGVSSLQALALPLMCFDRLVCALLDAGKGEVYSASYRFARSAGLSETEGDSRWGTTGFSAEEKVLHPADVLADITAPCTFVGEGARAYASLITARLGEKARLAANEHHVIRGASVARLAFLRLKYDAGNDITGLVPRYLRKSDAELNLDAKRRTEPRNA</sequence>
<dbReference type="GO" id="GO:0005829">
    <property type="term" value="C:cytosol"/>
    <property type="evidence" value="ECO:0007669"/>
    <property type="project" value="TreeGrafter"/>
</dbReference>
<dbReference type="PATRIC" id="fig|1121405.3.peg.1655"/>
<dbReference type="Proteomes" id="UP000014977">
    <property type="component" value="Unassembled WGS sequence"/>
</dbReference>
<dbReference type="RefSeq" id="WP_020876549.1">
    <property type="nucleotide sequence ID" value="NZ_ATHJ01000076.1"/>
</dbReference>
<keyword evidence="3" id="KW-1185">Reference proteome</keyword>
<protein>
    <submittedName>
        <fullName evidence="2">Universal protein YeaZ</fullName>
    </submittedName>
</protein>
<dbReference type="OrthoDB" id="9809995at2"/>
<organism evidence="2 3">
    <name type="scientific">Desulfococcus multivorans DSM 2059</name>
    <dbReference type="NCBI Taxonomy" id="1121405"/>
    <lineage>
        <taxon>Bacteria</taxon>
        <taxon>Pseudomonadati</taxon>
        <taxon>Thermodesulfobacteriota</taxon>
        <taxon>Desulfobacteria</taxon>
        <taxon>Desulfobacterales</taxon>
        <taxon>Desulfococcaceae</taxon>
        <taxon>Desulfococcus</taxon>
    </lineage>
</organism>
<evidence type="ECO:0000259" key="1">
    <source>
        <dbReference type="Pfam" id="PF00814"/>
    </source>
</evidence>
<dbReference type="PANTHER" id="PTHR11735:SF11">
    <property type="entry name" value="TRNA THREONYLCARBAMOYLADENOSINE BIOSYNTHESIS PROTEIN TSAB"/>
    <property type="match status" value="1"/>
</dbReference>
<evidence type="ECO:0000313" key="2">
    <source>
        <dbReference type="EMBL" id="EPR41337.1"/>
    </source>
</evidence>
<evidence type="ECO:0000313" key="3">
    <source>
        <dbReference type="Proteomes" id="UP000014977"/>
    </source>
</evidence>
<dbReference type="CDD" id="cd24032">
    <property type="entry name" value="ASKHA_NBD_TsaB"/>
    <property type="match status" value="1"/>
</dbReference>
<name>S7TWA4_DESML</name>
<dbReference type="InterPro" id="IPR043129">
    <property type="entry name" value="ATPase_NBD"/>
</dbReference>
<feature type="domain" description="Gcp-like" evidence="1">
    <location>
        <begin position="33"/>
        <end position="237"/>
    </location>
</feature>